<dbReference type="Proteomes" id="UP000663814">
    <property type="component" value="Unassembled WGS sequence"/>
</dbReference>
<evidence type="ECO:0000313" key="5">
    <source>
        <dbReference type="EMBL" id="MBZ9613139.1"/>
    </source>
</evidence>
<dbReference type="InterPro" id="IPR016039">
    <property type="entry name" value="Thiolase-like"/>
</dbReference>
<gene>
    <name evidence="5" type="ORF">I4W93_016235</name>
</gene>
<organism evidence="5 6">
    <name type="scientific">Rheinheimera maricola</name>
    <dbReference type="NCBI Taxonomy" id="2793282"/>
    <lineage>
        <taxon>Bacteria</taxon>
        <taxon>Pseudomonadati</taxon>
        <taxon>Pseudomonadota</taxon>
        <taxon>Gammaproteobacteria</taxon>
        <taxon>Chromatiales</taxon>
        <taxon>Chromatiaceae</taxon>
        <taxon>Rheinheimera</taxon>
    </lineage>
</organism>
<keyword evidence="6" id="KW-1185">Reference proteome</keyword>
<dbReference type="Pfam" id="PF08545">
    <property type="entry name" value="ACP_syn_III"/>
    <property type="match status" value="1"/>
</dbReference>
<evidence type="ECO:0000256" key="1">
    <source>
        <dbReference type="ARBA" id="ARBA00022679"/>
    </source>
</evidence>
<dbReference type="Gene3D" id="3.40.47.10">
    <property type="match status" value="2"/>
</dbReference>
<dbReference type="PANTHER" id="PTHR34069:SF2">
    <property type="entry name" value="BETA-KETOACYL-[ACYL-CARRIER-PROTEIN] SYNTHASE III"/>
    <property type="match status" value="1"/>
</dbReference>
<accession>A0ABS7XD99</accession>
<name>A0ABS7XD99_9GAMM</name>
<dbReference type="Pfam" id="PF08541">
    <property type="entry name" value="ACP_syn_III_C"/>
    <property type="match status" value="1"/>
</dbReference>
<dbReference type="PANTHER" id="PTHR34069">
    <property type="entry name" value="3-OXOACYL-[ACYL-CARRIER-PROTEIN] SYNTHASE 3"/>
    <property type="match status" value="1"/>
</dbReference>
<dbReference type="InterPro" id="IPR013751">
    <property type="entry name" value="ACP_syn_III_N"/>
</dbReference>
<dbReference type="SUPFAM" id="SSF53901">
    <property type="entry name" value="Thiolase-like"/>
    <property type="match status" value="1"/>
</dbReference>
<protein>
    <submittedName>
        <fullName evidence="5">Ketoacyl-ACP synthase III family protein</fullName>
    </submittedName>
</protein>
<sequence>MIGIEELVCFVPERRVAIADLKSELQLSDEDIFVHTTFLGQSKVAYDPQLPLIKLLQGALDQLVVSPAYTGYKITHLLYTHTVGCNQAPLQPLLNELVQQYGLSECNAMAITQGSCAAGIMALKYAENLLHEANDDEAIIILSGDRSFGNWRKQPGTAITGDAASAALITRNGTKSKVLNTHMKIDSRFHMGFGDPKVLEEFRKDSLDLLKQFVVDSIGKSGYELADLTLILPPITNKSSWKTVANHLGINKSMIYVDNVPKIGHCFTADNFINYCTARDEGKIKKGDLCLLLSTGTGFFYTSALIRH</sequence>
<dbReference type="CDD" id="cd00827">
    <property type="entry name" value="init_cond_enzymes"/>
    <property type="match status" value="1"/>
</dbReference>
<keyword evidence="2" id="KW-0012">Acyltransferase</keyword>
<evidence type="ECO:0000313" key="6">
    <source>
        <dbReference type="Proteomes" id="UP000663814"/>
    </source>
</evidence>
<evidence type="ECO:0000259" key="4">
    <source>
        <dbReference type="Pfam" id="PF08545"/>
    </source>
</evidence>
<feature type="domain" description="Beta-ketoacyl-[acyl-carrier-protein] synthase III N-terminal" evidence="4">
    <location>
        <begin position="114"/>
        <end position="186"/>
    </location>
</feature>
<evidence type="ECO:0000259" key="3">
    <source>
        <dbReference type="Pfam" id="PF08541"/>
    </source>
</evidence>
<evidence type="ECO:0000256" key="2">
    <source>
        <dbReference type="ARBA" id="ARBA00023315"/>
    </source>
</evidence>
<dbReference type="RefSeq" id="WP_027669435.1">
    <property type="nucleotide sequence ID" value="NZ_JAERPS020000006.1"/>
</dbReference>
<keyword evidence="1" id="KW-0808">Transferase</keyword>
<proteinExistence type="predicted"/>
<feature type="domain" description="Beta-ketoacyl-[acyl-carrier-protein] synthase III C-terminal" evidence="3">
    <location>
        <begin position="220"/>
        <end position="307"/>
    </location>
</feature>
<reference evidence="5 6" key="1">
    <citation type="submission" date="2021-08" db="EMBL/GenBank/DDBJ databases">
        <title>Rheinheimera aquimaris sp. nov., isolated from seawater of the East Sea in Korea.</title>
        <authorList>
            <person name="Kim K.H."/>
            <person name="Wenting R."/>
            <person name="Kim K.R."/>
            <person name="Jeon C.O."/>
        </authorList>
    </citation>
    <scope>NUCLEOTIDE SEQUENCE [LARGE SCALE GENOMIC DNA]</scope>
    <source>
        <strain evidence="5 6">MA-13</strain>
    </source>
</reference>
<dbReference type="InterPro" id="IPR013747">
    <property type="entry name" value="ACP_syn_III_C"/>
</dbReference>
<dbReference type="EMBL" id="JAERPS020000006">
    <property type="protein sequence ID" value="MBZ9613139.1"/>
    <property type="molecule type" value="Genomic_DNA"/>
</dbReference>
<comment type="caution">
    <text evidence="5">The sequence shown here is derived from an EMBL/GenBank/DDBJ whole genome shotgun (WGS) entry which is preliminary data.</text>
</comment>